<dbReference type="Proteomes" id="UP000317155">
    <property type="component" value="Unassembled WGS sequence"/>
</dbReference>
<protein>
    <recommendedName>
        <fullName evidence="2">EF-hand domain-containing protein</fullName>
    </recommendedName>
</protein>
<feature type="domain" description="EF-hand" evidence="2">
    <location>
        <begin position="553"/>
        <end position="588"/>
    </location>
</feature>
<dbReference type="EMBL" id="VJVV01000005">
    <property type="protein sequence ID" value="TRO81917.1"/>
    <property type="molecule type" value="Genomic_DNA"/>
</dbReference>
<evidence type="ECO:0000259" key="2">
    <source>
        <dbReference type="PROSITE" id="PS50222"/>
    </source>
</evidence>
<evidence type="ECO:0000313" key="4">
    <source>
        <dbReference type="Proteomes" id="UP000317155"/>
    </source>
</evidence>
<evidence type="ECO:0000313" key="3">
    <source>
        <dbReference type="EMBL" id="TRO81917.1"/>
    </source>
</evidence>
<keyword evidence="1" id="KW-0472">Membrane</keyword>
<comment type="caution">
    <text evidence="3">The sequence shown here is derived from an EMBL/GenBank/DDBJ whole genome shotgun (WGS) entry which is preliminary data.</text>
</comment>
<reference evidence="3 4" key="1">
    <citation type="submission" date="2019-07" db="EMBL/GenBank/DDBJ databases">
        <title>Insights of Desulfuromonas acetexigens electromicrobiology.</title>
        <authorList>
            <person name="Katuri K."/>
            <person name="Sapireddy V."/>
            <person name="Shaw D.R."/>
            <person name="Saikaly P."/>
        </authorList>
    </citation>
    <scope>NUCLEOTIDE SEQUENCE [LARGE SCALE GENOMIC DNA]</scope>
    <source>
        <strain evidence="3 4">2873</strain>
    </source>
</reference>
<dbReference type="PROSITE" id="PS50222">
    <property type="entry name" value="EF_HAND_2"/>
    <property type="match status" value="1"/>
</dbReference>
<dbReference type="InterPro" id="IPR002048">
    <property type="entry name" value="EF_hand_dom"/>
</dbReference>
<gene>
    <name evidence="3" type="ORF">FL622_08960</name>
</gene>
<name>A0A550JFC4_9BACT</name>
<evidence type="ECO:0000256" key="1">
    <source>
        <dbReference type="SAM" id="Phobius"/>
    </source>
</evidence>
<feature type="transmembrane region" description="Helical" evidence="1">
    <location>
        <begin position="634"/>
        <end position="657"/>
    </location>
</feature>
<dbReference type="GO" id="GO:0005509">
    <property type="term" value="F:calcium ion binding"/>
    <property type="evidence" value="ECO:0007669"/>
    <property type="project" value="InterPro"/>
</dbReference>
<feature type="transmembrane region" description="Helical" evidence="1">
    <location>
        <begin position="379"/>
        <end position="397"/>
    </location>
</feature>
<dbReference type="PROSITE" id="PS00018">
    <property type="entry name" value="EF_HAND_1"/>
    <property type="match status" value="1"/>
</dbReference>
<keyword evidence="1" id="KW-0812">Transmembrane</keyword>
<keyword evidence="4" id="KW-1185">Reference proteome</keyword>
<proteinExistence type="predicted"/>
<keyword evidence="1" id="KW-1133">Transmembrane helix</keyword>
<dbReference type="InterPro" id="IPR018247">
    <property type="entry name" value="EF_Hand_1_Ca_BS"/>
</dbReference>
<organism evidence="3 4">
    <name type="scientific">Trichloromonas acetexigens</name>
    <dbReference type="NCBI Taxonomy" id="38815"/>
    <lineage>
        <taxon>Bacteria</taxon>
        <taxon>Pseudomonadati</taxon>
        <taxon>Thermodesulfobacteriota</taxon>
        <taxon>Desulfuromonadia</taxon>
        <taxon>Desulfuromonadales</taxon>
        <taxon>Trichloromonadaceae</taxon>
        <taxon>Trichloromonas</taxon>
    </lineage>
</organism>
<dbReference type="AlphaFoldDB" id="A0A550JFC4"/>
<dbReference type="Gene3D" id="1.10.238.10">
    <property type="entry name" value="EF-hand"/>
    <property type="match status" value="1"/>
</dbReference>
<accession>A0A550JFC4</accession>
<sequence>MSKERNRLLIVNKVSPGAEGLESLPATLAKRFGLDAFAARQRLLGQGIALLANGPDETLEKITPLLTEQGIEHWLVDPTPPRFAPARVQGFRLGGESLTFLTGEKEVSLDGESRVLGVLADLSGAVVDRDLKRLLVQTAYRGADALSRLDDDEIFKTALQHQPILDLYLLDADYRVRSGVRIFAGRFDPQGLEEHKSYSVAGNLKAILRLIRERADDFQLRCDFGLAALPGCALKRVPPGEAPGREQLAPLTRFGWLMADLWRHQIAAEEASRTASAEIPATLTALIGGPAAAVVATAAGVKLPGMEEVAAALGEDAAKPAPTAQGVPLPLPEELPPLRRHSRRLLLRIFLVAMGVGMALFGVIGETVTALVRQGMRNGLLPALFAGGAFWGGFYYLRLKRHLENLPTSKARSVALGLVEVHGRARRTYAVVSPMTQQPCVFYRLRKLRRNHENQSWEEVSTTDCGPIPFAVEDDTGRLTVDPRGAVLKPRHRQEGLPGQMSMLLMASSVSDPTEKWIEEIIPEGAPVYVVGYASAPRPAASSLRERTLAALRELKQNRHLMNRYDADGDGRISADEWQAAREEVEERVLRQSLATADEDGPRPSSVVIGRPARRDLPFIIAETESEAHLTRGYGVLSAVFLILGLGLAVLALTRLVDF</sequence>
<dbReference type="RefSeq" id="WP_092057744.1">
    <property type="nucleotide sequence ID" value="NZ_FOJJ01000037.1"/>
</dbReference>
<dbReference type="OrthoDB" id="5386209at2"/>
<feature type="transmembrane region" description="Helical" evidence="1">
    <location>
        <begin position="345"/>
        <end position="364"/>
    </location>
</feature>